<dbReference type="EMBL" id="JACEFO010001653">
    <property type="protein sequence ID" value="KAF8725735.1"/>
    <property type="molecule type" value="Genomic_DNA"/>
</dbReference>
<dbReference type="Proteomes" id="UP000636709">
    <property type="component" value="Unassembled WGS sequence"/>
</dbReference>
<reference evidence="3" key="1">
    <citation type="submission" date="2020-07" db="EMBL/GenBank/DDBJ databases">
        <title>Genome sequence and genetic diversity analysis of an under-domesticated orphan crop, white fonio (Digitaria exilis).</title>
        <authorList>
            <person name="Bennetzen J.L."/>
            <person name="Chen S."/>
            <person name="Ma X."/>
            <person name="Wang X."/>
            <person name="Yssel A.E.J."/>
            <person name="Chaluvadi S.R."/>
            <person name="Johnson M."/>
            <person name="Gangashetty P."/>
            <person name="Hamidou F."/>
            <person name="Sanogo M.D."/>
            <person name="Zwaenepoel A."/>
            <person name="Wallace J."/>
            <person name="Van De Peer Y."/>
            <person name="Van Deynze A."/>
        </authorList>
    </citation>
    <scope>NUCLEOTIDE SEQUENCE</scope>
    <source>
        <tissue evidence="3">Leaves</tissue>
    </source>
</reference>
<keyword evidence="1 2" id="KW-0732">Signal</keyword>
<feature type="chain" id="PRO_5032510125" evidence="2">
    <location>
        <begin position="20"/>
        <end position="168"/>
    </location>
</feature>
<dbReference type="InterPro" id="IPR040361">
    <property type="entry name" value="TPD1"/>
</dbReference>
<name>A0A835KFN5_9POAL</name>
<evidence type="ECO:0000313" key="4">
    <source>
        <dbReference type="Proteomes" id="UP000636709"/>
    </source>
</evidence>
<dbReference type="AlphaFoldDB" id="A0A835KFN5"/>
<evidence type="ECO:0000256" key="1">
    <source>
        <dbReference type="ARBA" id="ARBA00022729"/>
    </source>
</evidence>
<dbReference type="OrthoDB" id="1572689at2759"/>
<protein>
    <submittedName>
        <fullName evidence="3">Uncharacterized protein</fullName>
    </submittedName>
</protein>
<keyword evidence="4" id="KW-1185">Reference proteome</keyword>
<evidence type="ECO:0000313" key="3">
    <source>
        <dbReference type="EMBL" id="KAF8725735.1"/>
    </source>
</evidence>
<sequence length="168" mass="17455">MACAAMVILFSFLLLGCDGASDPPSSSTVKHEKIAEVHVRKLLNLAAAVPAAAAPVDDRKTAAAPVECSEEFVAVSQAEASRWLGGMPSYSVTITNTCASCAVSDVHVSCGEFWSAKLVDPTSFRRVTAGDCLVSGGGAMQPGESVSFDYSNMYPYDLDVTSVSCSCG</sequence>
<dbReference type="GO" id="GO:0001709">
    <property type="term" value="P:cell fate determination"/>
    <property type="evidence" value="ECO:0007669"/>
    <property type="project" value="TreeGrafter"/>
</dbReference>
<feature type="signal peptide" evidence="2">
    <location>
        <begin position="1"/>
        <end position="19"/>
    </location>
</feature>
<accession>A0A835KFN5</accession>
<gene>
    <name evidence="3" type="ORF">HU200_020285</name>
</gene>
<dbReference type="Pfam" id="PF24068">
    <property type="entry name" value="TPD1_C"/>
    <property type="match status" value="1"/>
</dbReference>
<proteinExistence type="predicted"/>
<dbReference type="PANTHER" id="PTHR33184">
    <property type="entry name" value="PROTEIN TAPETUM DETERMINANT 1-LIKE-RELATED"/>
    <property type="match status" value="1"/>
</dbReference>
<dbReference type="PANTHER" id="PTHR33184:SF75">
    <property type="entry name" value="TPD1 PROTEIN HOMOLOG 1B"/>
    <property type="match status" value="1"/>
</dbReference>
<organism evidence="3 4">
    <name type="scientific">Digitaria exilis</name>
    <dbReference type="NCBI Taxonomy" id="1010633"/>
    <lineage>
        <taxon>Eukaryota</taxon>
        <taxon>Viridiplantae</taxon>
        <taxon>Streptophyta</taxon>
        <taxon>Embryophyta</taxon>
        <taxon>Tracheophyta</taxon>
        <taxon>Spermatophyta</taxon>
        <taxon>Magnoliopsida</taxon>
        <taxon>Liliopsida</taxon>
        <taxon>Poales</taxon>
        <taxon>Poaceae</taxon>
        <taxon>PACMAD clade</taxon>
        <taxon>Panicoideae</taxon>
        <taxon>Panicodae</taxon>
        <taxon>Paniceae</taxon>
        <taxon>Anthephorinae</taxon>
        <taxon>Digitaria</taxon>
    </lineage>
</organism>
<comment type="caution">
    <text evidence="3">The sequence shown here is derived from an EMBL/GenBank/DDBJ whole genome shotgun (WGS) entry which is preliminary data.</text>
</comment>
<evidence type="ECO:0000256" key="2">
    <source>
        <dbReference type="SAM" id="SignalP"/>
    </source>
</evidence>